<dbReference type="Pfam" id="PF06985">
    <property type="entry name" value="HET"/>
    <property type="match status" value="1"/>
</dbReference>
<evidence type="ECO:0000313" key="4">
    <source>
        <dbReference type="EMBL" id="PIL28938.1"/>
    </source>
</evidence>
<dbReference type="OrthoDB" id="2691029at2759"/>
<dbReference type="AlphaFoldDB" id="A0A2G8S5X6"/>
<keyword evidence="1" id="KW-0812">Transmembrane</keyword>
<proteinExistence type="predicted"/>
<gene>
    <name evidence="4" type="ORF">GSI_08985</name>
</gene>
<evidence type="ECO:0000259" key="2">
    <source>
        <dbReference type="Pfam" id="PF06985"/>
    </source>
</evidence>
<dbReference type="Pfam" id="PF26640">
    <property type="entry name" value="DUF8212"/>
    <property type="match status" value="1"/>
</dbReference>
<evidence type="ECO:0000259" key="3">
    <source>
        <dbReference type="Pfam" id="PF26640"/>
    </source>
</evidence>
<feature type="domain" description="Heterokaryon incompatibility" evidence="2">
    <location>
        <begin position="218"/>
        <end position="260"/>
    </location>
</feature>
<keyword evidence="1" id="KW-1133">Transmembrane helix</keyword>
<reference evidence="4 5" key="1">
    <citation type="journal article" date="2015" name="Sci. Rep.">
        <title>Chromosome-level genome map provides insights into diverse defense mechanisms in the medicinal fungus Ganoderma sinense.</title>
        <authorList>
            <person name="Zhu Y."/>
            <person name="Xu J."/>
            <person name="Sun C."/>
            <person name="Zhou S."/>
            <person name="Xu H."/>
            <person name="Nelson D.R."/>
            <person name="Qian J."/>
            <person name="Song J."/>
            <person name="Luo H."/>
            <person name="Xiang L."/>
            <person name="Li Y."/>
            <person name="Xu Z."/>
            <person name="Ji A."/>
            <person name="Wang L."/>
            <person name="Lu S."/>
            <person name="Hayward A."/>
            <person name="Sun W."/>
            <person name="Li X."/>
            <person name="Schwartz D.C."/>
            <person name="Wang Y."/>
            <person name="Chen S."/>
        </authorList>
    </citation>
    <scope>NUCLEOTIDE SEQUENCE [LARGE SCALE GENOMIC DNA]</scope>
    <source>
        <strain evidence="4 5">ZZ0214-1</strain>
    </source>
</reference>
<accession>A0A2G8S5X6</accession>
<feature type="transmembrane region" description="Helical" evidence="1">
    <location>
        <begin position="524"/>
        <end position="544"/>
    </location>
</feature>
<dbReference type="PANTHER" id="PTHR10622">
    <property type="entry name" value="HET DOMAIN-CONTAINING PROTEIN"/>
    <property type="match status" value="1"/>
</dbReference>
<dbReference type="EMBL" id="AYKW01000023">
    <property type="protein sequence ID" value="PIL28938.1"/>
    <property type="molecule type" value="Genomic_DNA"/>
</dbReference>
<evidence type="ECO:0000256" key="1">
    <source>
        <dbReference type="SAM" id="Phobius"/>
    </source>
</evidence>
<keyword evidence="1" id="KW-0472">Membrane</keyword>
<dbReference type="PANTHER" id="PTHR10622:SF10">
    <property type="entry name" value="HET DOMAIN-CONTAINING PROTEIN"/>
    <property type="match status" value="1"/>
</dbReference>
<evidence type="ECO:0000313" key="5">
    <source>
        <dbReference type="Proteomes" id="UP000230002"/>
    </source>
</evidence>
<name>A0A2G8S5X6_9APHY</name>
<dbReference type="InterPro" id="IPR010730">
    <property type="entry name" value="HET"/>
</dbReference>
<protein>
    <submittedName>
        <fullName evidence="4">Uncharacterized protein</fullName>
    </submittedName>
</protein>
<organism evidence="4 5">
    <name type="scientific">Ganoderma sinense ZZ0214-1</name>
    <dbReference type="NCBI Taxonomy" id="1077348"/>
    <lineage>
        <taxon>Eukaryota</taxon>
        <taxon>Fungi</taxon>
        <taxon>Dikarya</taxon>
        <taxon>Basidiomycota</taxon>
        <taxon>Agaricomycotina</taxon>
        <taxon>Agaricomycetes</taxon>
        <taxon>Polyporales</taxon>
        <taxon>Polyporaceae</taxon>
        <taxon>Ganoderma</taxon>
    </lineage>
</organism>
<keyword evidence="5" id="KW-1185">Reference proteome</keyword>
<sequence>MRIWHATKLVWPNVGYRKKALGWFGEAVWLPSMVKDLAFQDEVRAVLNKVAMVGSASPTCDGTLPSKSKSAVARWPGALYNGARKVILRTTVTPTFHKPTATLRCEPVQYRPMRLLDTHTGRFFEVHDPNSVEYAVLSHAWDSAGEQSYDDVWRIHASLYLKIEAIVFWRRKQIPRVLHGAIRSTESSHSNSSDDAGQGLRRAAMNIRSWNSYRFSPRISPNIRRACAVARAYGHRLLWIDLCCIDKTSSSELSEAIKSMWFRRGWTLQELIARRVLVFLSTEWQFLGTKSSLAEVIEEVTGISSAVLCHQMPLSEVPVAKRMSWAANCKTTRKEDQAYSYSLLGIFDISMSTLYGEGGRAFIRLQEETLKRVPDQSLFAWTLSDQIPPGPLSAFAEAYRRQLGVRAHREPPPVESQVVCVVGNRPAHAVAIFRQLAGYVISCSVDSFSGNKLALTRGDMRLSIQHRRRRPQDPNDPFVVVWVAPTAGGESTQWDEQPSITLDLRRIRNCKEFAFEAAVEGRRVVLHFTLSCMFVSFFWTWRFWTRRSRHPRRPVRQS</sequence>
<comment type="caution">
    <text evidence="4">The sequence shown here is derived from an EMBL/GenBank/DDBJ whole genome shotgun (WGS) entry which is preliminary data.</text>
</comment>
<dbReference type="InterPro" id="IPR058525">
    <property type="entry name" value="DUF8212"/>
</dbReference>
<feature type="domain" description="DUF8212" evidence="3">
    <location>
        <begin position="360"/>
        <end position="388"/>
    </location>
</feature>
<dbReference type="Proteomes" id="UP000230002">
    <property type="component" value="Unassembled WGS sequence"/>
</dbReference>